<reference evidence="7" key="1">
    <citation type="submission" date="2016-12" db="EMBL/GenBank/DDBJ databases">
        <authorList>
            <person name="Meng X."/>
        </authorList>
    </citation>
    <scope>NUCLEOTIDE SEQUENCE [LARGE SCALE GENOMIC DNA]</scope>
    <source>
        <strain evidence="7">DSM 20732</strain>
    </source>
</reference>
<dbReference type="InterPro" id="IPR027417">
    <property type="entry name" value="P-loop_NTPase"/>
</dbReference>
<dbReference type="InterPro" id="IPR003439">
    <property type="entry name" value="ABC_transporter-like_ATP-bd"/>
</dbReference>
<dbReference type="PROSITE" id="PS50893">
    <property type="entry name" value="ABC_TRANSPORTER_2"/>
    <property type="match status" value="1"/>
</dbReference>
<dbReference type="SUPFAM" id="SSF52540">
    <property type="entry name" value="P-loop containing nucleoside triphosphate hydrolases"/>
    <property type="match status" value="1"/>
</dbReference>
<keyword evidence="3" id="KW-0547">Nucleotide-binding</keyword>
<evidence type="ECO:0000256" key="4">
    <source>
        <dbReference type="ARBA" id="ARBA00022840"/>
    </source>
</evidence>
<dbReference type="AlphaFoldDB" id="A0A1Q5PU49"/>
<dbReference type="GO" id="GO:0022857">
    <property type="term" value="F:transmembrane transporter activity"/>
    <property type="evidence" value="ECO:0007669"/>
    <property type="project" value="UniProtKB-ARBA"/>
</dbReference>
<evidence type="ECO:0000259" key="5">
    <source>
        <dbReference type="PROSITE" id="PS50893"/>
    </source>
</evidence>
<evidence type="ECO:0000313" key="6">
    <source>
        <dbReference type="EMBL" id="OKL51111.1"/>
    </source>
</evidence>
<dbReference type="PANTHER" id="PTHR42798">
    <property type="entry name" value="LIPOPROTEIN-RELEASING SYSTEM ATP-BINDING PROTEIN LOLD"/>
    <property type="match status" value="1"/>
</dbReference>
<dbReference type="SMART" id="SM00382">
    <property type="entry name" value="AAA"/>
    <property type="match status" value="1"/>
</dbReference>
<gene>
    <name evidence="6" type="ORF">BSZ40_09400</name>
</gene>
<dbReference type="Proteomes" id="UP000185612">
    <property type="component" value="Unassembled WGS sequence"/>
</dbReference>
<evidence type="ECO:0000256" key="3">
    <source>
        <dbReference type="ARBA" id="ARBA00022741"/>
    </source>
</evidence>
<keyword evidence="2" id="KW-0813">Transport</keyword>
<dbReference type="EMBL" id="MQVS01000010">
    <property type="protein sequence ID" value="OKL51111.1"/>
    <property type="molecule type" value="Genomic_DNA"/>
</dbReference>
<comment type="similarity">
    <text evidence="1">Belongs to the ABC transporter superfamily.</text>
</comment>
<dbReference type="FunFam" id="3.40.50.300:FF:000032">
    <property type="entry name" value="Export ABC transporter ATP-binding protein"/>
    <property type="match status" value="1"/>
</dbReference>
<dbReference type="PROSITE" id="PS00211">
    <property type="entry name" value="ABC_TRANSPORTER_1"/>
    <property type="match status" value="1"/>
</dbReference>
<dbReference type="InParanoid" id="A0A1Q5PU49"/>
<dbReference type="OrthoDB" id="9802264at2"/>
<proteinExistence type="inferred from homology"/>
<dbReference type="CDD" id="cd03255">
    <property type="entry name" value="ABC_MJ0796_LolCDE_FtsE"/>
    <property type="match status" value="1"/>
</dbReference>
<accession>A0A1Q5PU49</accession>
<organism evidence="6 7">
    <name type="scientific">Buchananella hordeovulneris</name>
    <dbReference type="NCBI Taxonomy" id="52770"/>
    <lineage>
        <taxon>Bacteria</taxon>
        <taxon>Bacillati</taxon>
        <taxon>Actinomycetota</taxon>
        <taxon>Actinomycetes</taxon>
        <taxon>Actinomycetales</taxon>
        <taxon>Actinomycetaceae</taxon>
        <taxon>Buchananella</taxon>
    </lineage>
</organism>
<dbReference type="GO" id="GO:0016887">
    <property type="term" value="F:ATP hydrolysis activity"/>
    <property type="evidence" value="ECO:0007669"/>
    <property type="project" value="InterPro"/>
</dbReference>
<keyword evidence="4 6" id="KW-0067">ATP-binding</keyword>
<dbReference type="GO" id="GO:0098796">
    <property type="term" value="C:membrane protein complex"/>
    <property type="evidence" value="ECO:0007669"/>
    <property type="project" value="UniProtKB-ARBA"/>
</dbReference>
<comment type="caution">
    <text evidence="6">The sequence shown here is derived from an EMBL/GenBank/DDBJ whole genome shotgun (WGS) entry which is preliminary data.</text>
</comment>
<dbReference type="InterPro" id="IPR003593">
    <property type="entry name" value="AAA+_ATPase"/>
</dbReference>
<sequence length="254" mass="27758">MPQRAVTPAIIRTRKLSKTFSHNGVQQHVLRNLDLEIAAGSFTVIMGPSGAGKSTLLYALSGLDKPTLGSVEISSVDITQLSEDKRARFRRQHCAFVFQQVHLLDALSVRDNLLVAGLLQERSRRVVNARAQELAERIGLQARDLQKFPAMLSGGEAQRVAIARALMNRPAVLFADEPTGQLNSEYSDAVLDLLRQVHADGQTIVMVTHDVRSAICGNRICYLRDGKVAGELTLAGDEAARTGQLTAFLSEMGW</sequence>
<dbReference type="RefSeq" id="WP_073825670.1">
    <property type="nucleotide sequence ID" value="NZ_MQVS01000010.1"/>
</dbReference>
<dbReference type="InterPro" id="IPR017871">
    <property type="entry name" value="ABC_transporter-like_CS"/>
</dbReference>
<dbReference type="STRING" id="52770.BSZ40_09400"/>
<dbReference type="Gene3D" id="3.40.50.300">
    <property type="entry name" value="P-loop containing nucleotide triphosphate hydrolases"/>
    <property type="match status" value="1"/>
</dbReference>
<name>A0A1Q5PU49_9ACTO</name>
<keyword evidence="7" id="KW-1185">Reference proteome</keyword>
<evidence type="ECO:0000256" key="2">
    <source>
        <dbReference type="ARBA" id="ARBA00022448"/>
    </source>
</evidence>
<dbReference type="PANTHER" id="PTHR42798:SF7">
    <property type="entry name" value="ALPHA-D-RIBOSE 1-METHYLPHOSPHONATE 5-TRIPHOSPHATE SYNTHASE SUBUNIT PHNL"/>
    <property type="match status" value="1"/>
</dbReference>
<dbReference type="Pfam" id="PF00005">
    <property type="entry name" value="ABC_tran"/>
    <property type="match status" value="1"/>
</dbReference>
<evidence type="ECO:0000256" key="1">
    <source>
        <dbReference type="ARBA" id="ARBA00005417"/>
    </source>
</evidence>
<dbReference type="GO" id="GO:0005524">
    <property type="term" value="F:ATP binding"/>
    <property type="evidence" value="ECO:0007669"/>
    <property type="project" value="UniProtKB-KW"/>
</dbReference>
<protein>
    <submittedName>
        <fullName evidence="6">ABC transporter ATP-binding protein</fullName>
    </submittedName>
</protein>
<dbReference type="InterPro" id="IPR017911">
    <property type="entry name" value="MacB-like_ATP-bd"/>
</dbReference>
<feature type="domain" description="ABC transporter" evidence="5">
    <location>
        <begin position="11"/>
        <end position="250"/>
    </location>
</feature>
<evidence type="ECO:0000313" key="7">
    <source>
        <dbReference type="Proteomes" id="UP000185612"/>
    </source>
</evidence>